<dbReference type="Gene3D" id="3.40.50.1820">
    <property type="entry name" value="alpha/beta hydrolase"/>
    <property type="match status" value="1"/>
</dbReference>
<gene>
    <name evidence="4" type="ORF">BDA96_03G224900</name>
</gene>
<dbReference type="Gramene" id="EES01006">
    <property type="protein sequence ID" value="EES01006"/>
    <property type="gene ID" value="SORBI_3003G206900"/>
</dbReference>
<comment type="caution">
    <text evidence="4">The sequence shown here is derived from an EMBL/GenBank/DDBJ whole genome shotgun (WGS) entry which is preliminary data.</text>
</comment>
<dbReference type="PANTHER" id="PTHR43039">
    <property type="entry name" value="ESTERASE-RELATED"/>
    <property type="match status" value="1"/>
</dbReference>
<proteinExistence type="inferred from homology"/>
<accession>A0A921RDA0</accession>
<dbReference type="Proteomes" id="UP000807115">
    <property type="component" value="Chromosome 3"/>
</dbReference>
<dbReference type="EMBL" id="CM027682">
    <property type="protein sequence ID" value="KAG0538313.1"/>
    <property type="molecule type" value="Genomic_DNA"/>
</dbReference>
<dbReference type="AlphaFoldDB" id="A0A921RDA0"/>
<sequence length="298" mass="31888">MYLNPRIVGCGETTLVLSHGYGGSQAIWDKVLPHLSRRNKVLLFDWDFSSTAAAAAAAAEEEDGEHSCYTFSRFADELVELMDKMELRGAVYVGHSMAGMVGCIASIKRPDLFTHLVLVGASPRYMNSEDYEGGFDEPDIEAMLSRISSDFRGWAEDFVPLAIGGGGGGEDDYPSAAEVLARSFFAMDPRVAHGLARMIFLGDQRELLGDVAAPCTLVHVSGDFAAPPCVGRYMQARMRAAAMHTIDSVGHFPQLITPDGLLGILDLVLGSAAASEEEEEEAAAAAMAETSSEVDVAT</sequence>
<dbReference type="InterPro" id="IPR000073">
    <property type="entry name" value="AB_hydrolase_1"/>
</dbReference>
<comment type="similarity">
    <text evidence="1">Belongs to the AB hydrolase superfamily.</text>
</comment>
<feature type="compositionally biased region" description="Low complexity" evidence="2">
    <location>
        <begin position="283"/>
        <end position="298"/>
    </location>
</feature>
<dbReference type="Pfam" id="PF00561">
    <property type="entry name" value="Abhydrolase_1"/>
    <property type="match status" value="1"/>
</dbReference>
<reference evidence="4" key="1">
    <citation type="journal article" date="2019" name="BMC Genomics">
        <title>A new reference genome for Sorghum bicolor reveals high levels of sequence similarity between sweet and grain genotypes: implications for the genetics of sugar metabolism.</title>
        <authorList>
            <person name="Cooper E.A."/>
            <person name="Brenton Z.W."/>
            <person name="Flinn B.S."/>
            <person name="Jenkins J."/>
            <person name="Shu S."/>
            <person name="Flowers D."/>
            <person name="Luo F."/>
            <person name="Wang Y."/>
            <person name="Xia P."/>
            <person name="Barry K."/>
            <person name="Daum C."/>
            <person name="Lipzen A."/>
            <person name="Yoshinaga Y."/>
            <person name="Schmutz J."/>
            <person name="Saski C."/>
            <person name="Vermerris W."/>
            <person name="Kresovich S."/>
        </authorList>
    </citation>
    <scope>NUCLEOTIDE SEQUENCE</scope>
</reference>
<organism evidence="4 5">
    <name type="scientific">Sorghum bicolor</name>
    <name type="common">Sorghum</name>
    <name type="synonym">Sorghum vulgare</name>
    <dbReference type="NCBI Taxonomy" id="4558"/>
    <lineage>
        <taxon>Eukaryota</taxon>
        <taxon>Viridiplantae</taxon>
        <taxon>Streptophyta</taxon>
        <taxon>Embryophyta</taxon>
        <taxon>Tracheophyta</taxon>
        <taxon>Spermatophyta</taxon>
        <taxon>Magnoliopsida</taxon>
        <taxon>Liliopsida</taxon>
        <taxon>Poales</taxon>
        <taxon>Poaceae</taxon>
        <taxon>PACMAD clade</taxon>
        <taxon>Panicoideae</taxon>
        <taxon>Andropogonodae</taxon>
        <taxon>Andropogoneae</taxon>
        <taxon>Sorghinae</taxon>
        <taxon>Sorghum</taxon>
    </lineage>
</organism>
<evidence type="ECO:0000313" key="4">
    <source>
        <dbReference type="EMBL" id="KAG0538313.1"/>
    </source>
</evidence>
<evidence type="ECO:0000256" key="1">
    <source>
        <dbReference type="ARBA" id="ARBA00008645"/>
    </source>
</evidence>
<evidence type="ECO:0000259" key="3">
    <source>
        <dbReference type="Pfam" id="PF00561"/>
    </source>
</evidence>
<evidence type="ECO:0000313" key="5">
    <source>
        <dbReference type="Proteomes" id="UP000807115"/>
    </source>
</evidence>
<dbReference type="OrthoDB" id="408373at2759"/>
<reference evidence="4" key="2">
    <citation type="submission" date="2020-10" db="EMBL/GenBank/DDBJ databases">
        <authorList>
            <person name="Cooper E.A."/>
            <person name="Brenton Z.W."/>
            <person name="Flinn B.S."/>
            <person name="Jenkins J."/>
            <person name="Shu S."/>
            <person name="Flowers D."/>
            <person name="Luo F."/>
            <person name="Wang Y."/>
            <person name="Xia P."/>
            <person name="Barry K."/>
            <person name="Daum C."/>
            <person name="Lipzen A."/>
            <person name="Yoshinaga Y."/>
            <person name="Schmutz J."/>
            <person name="Saski C."/>
            <person name="Vermerris W."/>
            <person name="Kresovich S."/>
        </authorList>
    </citation>
    <scope>NUCLEOTIDE SEQUENCE</scope>
</reference>
<feature type="domain" description="AB hydrolase-1" evidence="3">
    <location>
        <begin position="14"/>
        <end position="255"/>
    </location>
</feature>
<dbReference type="InterPro" id="IPR029058">
    <property type="entry name" value="AB_hydrolase_fold"/>
</dbReference>
<dbReference type="OMA" id="PRYMNSE"/>
<protein>
    <recommendedName>
        <fullName evidence="3">AB hydrolase-1 domain-containing protein</fullName>
    </recommendedName>
</protein>
<feature type="region of interest" description="Disordered" evidence="2">
    <location>
        <begin position="278"/>
        <end position="298"/>
    </location>
</feature>
<dbReference type="SUPFAM" id="SSF53474">
    <property type="entry name" value="alpha/beta-Hydrolases"/>
    <property type="match status" value="1"/>
</dbReference>
<dbReference type="KEGG" id="sbi:8082188"/>
<evidence type="ECO:0000256" key="2">
    <source>
        <dbReference type="SAM" id="MobiDB-lite"/>
    </source>
</evidence>
<name>A0A921RDA0_SORBI</name>